<protein>
    <submittedName>
        <fullName evidence="2">TfoX/Sxy family DNA transformation protein</fullName>
    </submittedName>
</protein>
<evidence type="ECO:0000259" key="1">
    <source>
        <dbReference type="Pfam" id="PF04994"/>
    </source>
</evidence>
<dbReference type="EMBL" id="CP139960">
    <property type="protein sequence ID" value="WQD40013.1"/>
    <property type="molecule type" value="Genomic_DNA"/>
</dbReference>
<dbReference type="PANTHER" id="PTHR36121:SF1">
    <property type="entry name" value="PROTEIN SXY"/>
    <property type="match status" value="1"/>
</dbReference>
<evidence type="ECO:0000313" key="2">
    <source>
        <dbReference type="EMBL" id="WQD40013.1"/>
    </source>
</evidence>
<proteinExistence type="predicted"/>
<sequence>MGHFDHRLTDARNIGPVIAQKLHEIGIHSLPALAVLTPVKAYIQLAKKSNGIPPPVSHYLYALQGALMNVHWIKLPKRLKQELLNKLEKERAGAKRNLKGKI</sequence>
<dbReference type="Pfam" id="PF04994">
    <property type="entry name" value="TfoX_C"/>
    <property type="match status" value="1"/>
</dbReference>
<dbReference type="Proteomes" id="UP001325680">
    <property type="component" value="Chromosome"/>
</dbReference>
<feature type="domain" description="TfoX C-terminal" evidence="1">
    <location>
        <begin position="6"/>
        <end position="86"/>
    </location>
</feature>
<dbReference type="InterPro" id="IPR007077">
    <property type="entry name" value="TfoX_C"/>
</dbReference>
<accession>A0ABZ0W9Q4</accession>
<keyword evidence="3" id="KW-1185">Reference proteome</keyword>
<dbReference type="PANTHER" id="PTHR36121">
    <property type="entry name" value="PROTEIN SXY"/>
    <property type="match status" value="1"/>
</dbReference>
<evidence type="ECO:0000313" key="3">
    <source>
        <dbReference type="Proteomes" id="UP001325680"/>
    </source>
</evidence>
<name>A0ABZ0W9Q4_9BACT</name>
<dbReference type="RefSeq" id="WP_114789404.1">
    <property type="nucleotide sequence ID" value="NZ_CP139960.1"/>
</dbReference>
<reference evidence="2 3" key="1">
    <citation type="submission" date="2023-12" db="EMBL/GenBank/DDBJ databases">
        <title>Genome sequencing and assembly of bacterial species from a model synthetic community.</title>
        <authorList>
            <person name="Hogle S.L."/>
        </authorList>
    </citation>
    <scope>NUCLEOTIDE SEQUENCE [LARGE SCALE GENOMIC DNA]</scope>
    <source>
        <strain evidence="2 3">HAMBI_3031</strain>
    </source>
</reference>
<organism evidence="2 3">
    <name type="scientific">Niabella yanshanensis</name>
    <dbReference type="NCBI Taxonomy" id="577386"/>
    <lineage>
        <taxon>Bacteria</taxon>
        <taxon>Pseudomonadati</taxon>
        <taxon>Bacteroidota</taxon>
        <taxon>Chitinophagia</taxon>
        <taxon>Chitinophagales</taxon>
        <taxon>Chitinophagaceae</taxon>
        <taxon>Niabella</taxon>
    </lineage>
</organism>
<dbReference type="InterPro" id="IPR047525">
    <property type="entry name" value="TfoX-like"/>
</dbReference>
<gene>
    <name evidence="2" type="ORF">U0035_07635</name>
</gene>
<dbReference type="Gene3D" id="1.10.150.20">
    <property type="entry name" value="5' to 3' exonuclease, C-terminal subdomain"/>
    <property type="match status" value="1"/>
</dbReference>